<feature type="active site" evidence="4">
    <location>
        <position position="11"/>
    </location>
</feature>
<dbReference type="Gene3D" id="3.30.1060.10">
    <property type="entry name" value="Peptide methionine sulphoxide reductase MsrA"/>
    <property type="match status" value="1"/>
</dbReference>
<sequence length="175" mass="19697">MKELATFGGGCFWCIEAVFNRLQGVSSAVSGYTGDSEETANYKDVCTGLTKHVEVVQVSFDPSIISYDDLVAIFYFIHDPTQLNQQGNDVGFQYRSVIYGHTESQLEQAQAVTSKLNIEKYSGKIVTDILPAVHFYPAEAYHQNYFMDNPNQPYCSVVIQPKFEKFLTEFSTSLK</sequence>
<comment type="catalytic activity">
    <reaction evidence="3 4">
        <text>[thioredoxin]-disulfide + L-methionine + H2O = L-methionine (S)-S-oxide + [thioredoxin]-dithiol</text>
        <dbReference type="Rhea" id="RHEA:19993"/>
        <dbReference type="Rhea" id="RHEA-COMP:10698"/>
        <dbReference type="Rhea" id="RHEA-COMP:10700"/>
        <dbReference type="ChEBI" id="CHEBI:15377"/>
        <dbReference type="ChEBI" id="CHEBI:29950"/>
        <dbReference type="ChEBI" id="CHEBI:50058"/>
        <dbReference type="ChEBI" id="CHEBI:57844"/>
        <dbReference type="ChEBI" id="CHEBI:58772"/>
        <dbReference type="EC" id="1.8.4.11"/>
    </reaction>
</comment>
<dbReference type="Pfam" id="PF01625">
    <property type="entry name" value="PMSR"/>
    <property type="match status" value="1"/>
</dbReference>
<name>A0A0J8JHJ4_9ALTE</name>
<comment type="catalytic activity">
    <reaction evidence="2 4">
        <text>L-methionyl-[protein] + [thioredoxin]-disulfide + H2O = L-methionyl-(S)-S-oxide-[protein] + [thioredoxin]-dithiol</text>
        <dbReference type="Rhea" id="RHEA:14217"/>
        <dbReference type="Rhea" id="RHEA-COMP:10698"/>
        <dbReference type="Rhea" id="RHEA-COMP:10700"/>
        <dbReference type="Rhea" id="RHEA-COMP:12313"/>
        <dbReference type="Rhea" id="RHEA-COMP:12315"/>
        <dbReference type="ChEBI" id="CHEBI:15377"/>
        <dbReference type="ChEBI" id="CHEBI:16044"/>
        <dbReference type="ChEBI" id="CHEBI:29950"/>
        <dbReference type="ChEBI" id="CHEBI:44120"/>
        <dbReference type="ChEBI" id="CHEBI:50058"/>
        <dbReference type="EC" id="1.8.4.11"/>
    </reaction>
</comment>
<dbReference type="PATRIC" id="fig|1513271.3.peg.3546"/>
<evidence type="ECO:0000256" key="3">
    <source>
        <dbReference type="ARBA" id="ARBA00048782"/>
    </source>
</evidence>
<dbReference type="GO" id="GO:0008113">
    <property type="term" value="F:peptide-methionine (S)-S-oxide reductase activity"/>
    <property type="evidence" value="ECO:0007669"/>
    <property type="project" value="UniProtKB-UniRule"/>
</dbReference>
<organism evidence="6 7">
    <name type="scientific">Catenovulum maritimum</name>
    <dbReference type="NCBI Taxonomy" id="1513271"/>
    <lineage>
        <taxon>Bacteria</taxon>
        <taxon>Pseudomonadati</taxon>
        <taxon>Pseudomonadota</taxon>
        <taxon>Gammaproteobacteria</taxon>
        <taxon>Alteromonadales</taxon>
        <taxon>Alteromonadaceae</taxon>
        <taxon>Catenovulum</taxon>
    </lineage>
</organism>
<feature type="domain" description="Peptide methionine sulphoxide reductase MsrA" evidence="5">
    <location>
        <begin position="5"/>
        <end position="155"/>
    </location>
</feature>
<comment type="similarity">
    <text evidence="4">Belongs to the MsrA Met sulfoxide reductase family.</text>
</comment>
<comment type="function">
    <text evidence="4">Has an important function as a repair enzyme for proteins that have been inactivated by oxidation. Catalyzes the reversible oxidation-reduction of methionine sulfoxide in proteins to methionine.</text>
</comment>
<evidence type="ECO:0000313" key="7">
    <source>
        <dbReference type="Proteomes" id="UP000037600"/>
    </source>
</evidence>
<dbReference type="PANTHER" id="PTHR43774:SF1">
    <property type="entry name" value="PEPTIDE METHIONINE SULFOXIDE REDUCTASE MSRA 2"/>
    <property type="match status" value="1"/>
</dbReference>
<gene>
    <name evidence="4" type="primary">msrA</name>
    <name evidence="6" type="ORF">XM47_17280</name>
</gene>
<accession>A0A0J8JHJ4</accession>
<reference evidence="6 7" key="1">
    <citation type="submission" date="2015-04" db="EMBL/GenBank/DDBJ databases">
        <title>Draft Genome Sequence of the Novel Agar-Digesting Marine Bacterium Q1.</title>
        <authorList>
            <person name="Li Y."/>
            <person name="Li D."/>
            <person name="Chen G."/>
            <person name="Du Z."/>
        </authorList>
    </citation>
    <scope>NUCLEOTIDE SEQUENCE [LARGE SCALE GENOMIC DNA]</scope>
    <source>
        <strain evidence="6 7">Q1</strain>
    </source>
</reference>
<dbReference type="SUPFAM" id="SSF55068">
    <property type="entry name" value="Peptide methionine sulfoxide reductase"/>
    <property type="match status" value="1"/>
</dbReference>
<dbReference type="PANTHER" id="PTHR43774">
    <property type="entry name" value="PEPTIDE METHIONINE SULFOXIDE REDUCTASE"/>
    <property type="match status" value="1"/>
</dbReference>
<protein>
    <recommendedName>
        <fullName evidence="4">Peptide methionine sulfoxide reductase MsrA</fullName>
        <shortName evidence="4">Protein-methionine-S-oxide reductase</shortName>
        <ecNumber evidence="4">1.8.4.11</ecNumber>
    </recommendedName>
    <alternativeName>
        <fullName evidence="4">Peptide-methionine (S)-S-oxide reductase</fullName>
        <shortName evidence="4">Peptide Met(O) reductase</shortName>
    </alternativeName>
</protein>
<dbReference type="AlphaFoldDB" id="A0A0J8JHJ4"/>
<dbReference type="NCBIfam" id="TIGR00401">
    <property type="entry name" value="msrA"/>
    <property type="match status" value="1"/>
</dbReference>
<proteinExistence type="inferred from homology"/>
<dbReference type="RefSeq" id="WP_048695351.1">
    <property type="nucleotide sequence ID" value="NZ_KQ130508.1"/>
</dbReference>
<dbReference type="GO" id="GO:0033744">
    <property type="term" value="F:L-methionine:thioredoxin-disulfide S-oxidoreductase activity"/>
    <property type="evidence" value="ECO:0007669"/>
    <property type="project" value="RHEA"/>
</dbReference>
<dbReference type="InterPro" id="IPR036509">
    <property type="entry name" value="Met_Sox_Rdtase_MsrA_sf"/>
</dbReference>
<evidence type="ECO:0000259" key="5">
    <source>
        <dbReference type="Pfam" id="PF01625"/>
    </source>
</evidence>
<dbReference type="OrthoDB" id="4174719at2"/>
<evidence type="ECO:0000256" key="1">
    <source>
        <dbReference type="ARBA" id="ARBA00023002"/>
    </source>
</evidence>
<comment type="caution">
    <text evidence="6">The sequence shown here is derived from an EMBL/GenBank/DDBJ whole genome shotgun (WGS) entry which is preliminary data.</text>
</comment>
<keyword evidence="7" id="KW-1185">Reference proteome</keyword>
<keyword evidence="1 4" id="KW-0560">Oxidoreductase</keyword>
<dbReference type="STRING" id="1513271.XM47_17280"/>
<dbReference type="EMBL" id="LAZL01000038">
    <property type="protein sequence ID" value="KMT63901.1"/>
    <property type="molecule type" value="Genomic_DNA"/>
</dbReference>
<dbReference type="InterPro" id="IPR002569">
    <property type="entry name" value="Met_Sox_Rdtase_MsrA_dom"/>
</dbReference>
<dbReference type="HAMAP" id="MF_01401">
    <property type="entry name" value="MsrA"/>
    <property type="match status" value="1"/>
</dbReference>
<dbReference type="Proteomes" id="UP000037600">
    <property type="component" value="Unassembled WGS sequence"/>
</dbReference>
<evidence type="ECO:0000256" key="4">
    <source>
        <dbReference type="HAMAP-Rule" id="MF_01401"/>
    </source>
</evidence>
<evidence type="ECO:0000313" key="6">
    <source>
        <dbReference type="EMBL" id="KMT63901.1"/>
    </source>
</evidence>
<evidence type="ECO:0000256" key="2">
    <source>
        <dbReference type="ARBA" id="ARBA00047806"/>
    </source>
</evidence>
<dbReference type="EC" id="1.8.4.11" evidence="4"/>